<accession>A0A4R6UME9</accession>
<gene>
    <name evidence="2" type="ORF">EV696_10871</name>
</gene>
<proteinExistence type="predicted"/>
<dbReference type="Proteomes" id="UP000295375">
    <property type="component" value="Unassembled WGS sequence"/>
</dbReference>
<feature type="region of interest" description="Disordered" evidence="1">
    <location>
        <begin position="1"/>
        <end position="20"/>
    </location>
</feature>
<organism evidence="2 3">
    <name type="scientific">Permianibacter aggregans</name>
    <dbReference type="NCBI Taxonomy" id="1510150"/>
    <lineage>
        <taxon>Bacteria</taxon>
        <taxon>Pseudomonadati</taxon>
        <taxon>Pseudomonadota</taxon>
        <taxon>Gammaproteobacteria</taxon>
        <taxon>Pseudomonadales</taxon>
        <taxon>Pseudomonadaceae</taxon>
        <taxon>Permianibacter</taxon>
    </lineage>
</organism>
<reference evidence="2 3" key="1">
    <citation type="submission" date="2019-03" db="EMBL/GenBank/DDBJ databases">
        <title>Genomic Encyclopedia of Type Strains, Phase IV (KMG-IV): sequencing the most valuable type-strain genomes for metagenomic binning, comparative biology and taxonomic classification.</title>
        <authorList>
            <person name="Goeker M."/>
        </authorList>
    </citation>
    <scope>NUCLEOTIDE SEQUENCE [LARGE SCALE GENOMIC DNA]</scope>
    <source>
        <strain evidence="2 3">DSM 103792</strain>
    </source>
</reference>
<evidence type="ECO:0000313" key="3">
    <source>
        <dbReference type="Proteomes" id="UP000295375"/>
    </source>
</evidence>
<protein>
    <submittedName>
        <fullName evidence="2">Uncharacterized protein</fullName>
    </submittedName>
</protein>
<sequence length="65" mass="7192">MIMSITPAGEASRHLEPKGNAKVDCESETSLYDAFLRVENCEFSFTKDGAEISLLWIPGVVFPKD</sequence>
<evidence type="ECO:0000313" key="2">
    <source>
        <dbReference type="EMBL" id="TDQ48091.1"/>
    </source>
</evidence>
<evidence type="ECO:0000256" key="1">
    <source>
        <dbReference type="SAM" id="MobiDB-lite"/>
    </source>
</evidence>
<dbReference type="EMBL" id="SNYM01000008">
    <property type="protein sequence ID" value="TDQ48091.1"/>
    <property type="molecule type" value="Genomic_DNA"/>
</dbReference>
<comment type="caution">
    <text evidence="2">The sequence shown here is derived from an EMBL/GenBank/DDBJ whole genome shotgun (WGS) entry which is preliminary data.</text>
</comment>
<name>A0A4R6UME9_9GAMM</name>
<keyword evidence="3" id="KW-1185">Reference proteome</keyword>
<dbReference type="AlphaFoldDB" id="A0A4R6UME9"/>
<feature type="compositionally biased region" description="Basic and acidic residues" evidence="1">
    <location>
        <begin position="11"/>
        <end position="20"/>
    </location>
</feature>